<feature type="compositionally biased region" description="Pro residues" evidence="1">
    <location>
        <begin position="1"/>
        <end position="17"/>
    </location>
</feature>
<dbReference type="Proteomes" id="UP001342314">
    <property type="component" value="Unassembled WGS sequence"/>
</dbReference>
<dbReference type="EMBL" id="BQKY01000013">
    <property type="protein sequence ID" value="GJN93362.1"/>
    <property type="molecule type" value="Genomic_DNA"/>
</dbReference>
<feature type="compositionally biased region" description="Polar residues" evidence="1">
    <location>
        <begin position="477"/>
        <end position="489"/>
    </location>
</feature>
<feature type="compositionally biased region" description="Low complexity" evidence="1">
    <location>
        <begin position="84"/>
        <end position="96"/>
    </location>
</feature>
<feature type="compositionally biased region" description="Basic and acidic residues" evidence="1">
    <location>
        <begin position="119"/>
        <end position="132"/>
    </location>
</feature>
<feature type="compositionally biased region" description="Low complexity" evidence="1">
    <location>
        <begin position="18"/>
        <end position="38"/>
    </location>
</feature>
<accession>A0AAV5GV51</accession>
<comment type="caution">
    <text evidence="2">The sequence shown here is derived from an EMBL/GenBank/DDBJ whole genome shotgun (WGS) entry which is preliminary data.</text>
</comment>
<feature type="region of interest" description="Disordered" evidence="1">
    <location>
        <begin position="330"/>
        <end position="375"/>
    </location>
</feature>
<feature type="compositionally biased region" description="Low complexity" evidence="1">
    <location>
        <begin position="107"/>
        <end position="118"/>
    </location>
</feature>
<evidence type="ECO:0000256" key="1">
    <source>
        <dbReference type="SAM" id="MobiDB-lite"/>
    </source>
</evidence>
<evidence type="ECO:0008006" key="4">
    <source>
        <dbReference type="Google" id="ProtNLM"/>
    </source>
</evidence>
<proteinExistence type="predicted"/>
<feature type="region of interest" description="Disordered" evidence="1">
    <location>
        <begin position="1"/>
        <end position="294"/>
    </location>
</feature>
<feature type="compositionally biased region" description="Low complexity" evidence="1">
    <location>
        <begin position="348"/>
        <end position="367"/>
    </location>
</feature>
<reference evidence="2 3" key="1">
    <citation type="submission" date="2021-12" db="EMBL/GenBank/DDBJ databases">
        <title>High titer production of polyol ester of fatty acids by Rhodotorula paludigena BS15 towards product separation-free biomass refinery.</title>
        <authorList>
            <person name="Mano J."/>
            <person name="Ono H."/>
            <person name="Tanaka T."/>
            <person name="Naito K."/>
            <person name="Sushida H."/>
            <person name="Ike M."/>
            <person name="Tokuyasu K."/>
            <person name="Kitaoka M."/>
        </authorList>
    </citation>
    <scope>NUCLEOTIDE SEQUENCE [LARGE SCALE GENOMIC DNA]</scope>
    <source>
        <strain evidence="2 3">BS15</strain>
    </source>
</reference>
<protein>
    <recommendedName>
        <fullName evidence="4">Proteophosphoglycan ppg4</fullName>
    </recommendedName>
</protein>
<feature type="region of interest" description="Disordered" evidence="1">
    <location>
        <begin position="459"/>
        <end position="489"/>
    </location>
</feature>
<feature type="compositionally biased region" description="Low complexity" evidence="1">
    <location>
        <begin position="462"/>
        <end position="471"/>
    </location>
</feature>
<dbReference type="AlphaFoldDB" id="A0AAV5GV51"/>
<feature type="compositionally biased region" description="Low complexity" evidence="1">
    <location>
        <begin position="275"/>
        <end position="294"/>
    </location>
</feature>
<feature type="compositionally biased region" description="Basic and acidic residues" evidence="1">
    <location>
        <begin position="252"/>
        <end position="262"/>
    </location>
</feature>
<evidence type="ECO:0000313" key="2">
    <source>
        <dbReference type="EMBL" id="GJN93362.1"/>
    </source>
</evidence>
<feature type="region of interest" description="Disordered" evidence="1">
    <location>
        <begin position="524"/>
        <end position="558"/>
    </location>
</feature>
<evidence type="ECO:0000313" key="3">
    <source>
        <dbReference type="Proteomes" id="UP001342314"/>
    </source>
</evidence>
<gene>
    <name evidence="2" type="ORF">Rhopal_006415-T1</name>
</gene>
<organism evidence="2 3">
    <name type="scientific">Rhodotorula paludigena</name>
    <dbReference type="NCBI Taxonomy" id="86838"/>
    <lineage>
        <taxon>Eukaryota</taxon>
        <taxon>Fungi</taxon>
        <taxon>Dikarya</taxon>
        <taxon>Basidiomycota</taxon>
        <taxon>Pucciniomycotina</taxon>
        <taxon>Microbotryomycetes</taxon>
        <taxon>Sporidiobolales</taxon>
        <taxon>Sporidiobolaceae</taxon>
        <taxon>Rhodotorula</taxon>
    </lineage>
</organism>
<feature type="compositionally biased region" description="Pro residues" evidence="1">
    <location>
        <begin position="221"/>
        <end position="231"/>
    </location>
</feature>
<sequence>MVRPAAPIPQADPPPSPTSSHRSSASSAASLLAGAVPPRKTSTPAQPARKPIEPFSSDSEASFDPEDGELDGPFDLVEGGGGLESSIPSLLSSISGDAPRESTQPPASATTSLSGSGSDSEHEHEHADDGRMRLSFPDPIHASSSSSFVGGGASTASISGESLFLHSDGEDDGDHDGEGGTANSIVRDGGDYSLLLDVAPPPLLSGASSSTAQRPLVDKAVPPPSPLPVVPATPAAVSHDSTTSHEPVARLGEAHGHDREDDVGSWVRAHSVRTAPPAASSPLGAAVADKGVQASPLEESSASLLTQSAMTVGAGAGKSLDSSQATVVPAAKTAPSASQVPAQPSADAPTAPVSLASPSSPPTSRTPAPHRPAHAAAKTRVVALSTVAAALAALVASACVAQLRTHGTAPSLIPQDGGSSSKVGAAVQELEHGGRATESDAGAIVRTLLDSLLVDGPGVEGTASTTTASSSRPPLAQTVTSSSARSPPSVTRLATTAAAAHHACTQCALATRCTQHDVAIATVSRPSLSQRRSRASGDDRRARCRSRSRKQDRCRAPTCASGNGARNVTLFGQGTVRGKVLEPEVGAERKAWGQLREIGRRWPLSPMLDSLEESQTRSHRKLAELVRRHSPWNLSDLVASTSPSSLRRFAPAGLGNLTLLPSRDTVSAHLDALRARVHAHTAAHSLALHARSSARDSARAAQRLRAVAAAHSHRAFERMRTLGGSLSPSTVRERLERGPADLSRRLARACRSSSRLDARATLERAATSSRALMHRVRRRYGTISADAEGVVRRSAAGVRVEGSKHVVRAARSAKRLERAVGRGLQRARRRMGRCKGWKEELAAEGA</sequence>
<feature type="compositionally biased region" description="Acidic residues" evidence="1">
    <location>
        <begin position="61"/>
        <end position="72"/>
    </location>
</feature>
<name>A0AAV5GV51_9BASI</name>
<keyword evidence="3" id="KW-1185">Reference proteome</keyword>